<comment type="subcellular location">
    <subcellularLocation>
        <location evidence="1">Nucleus</location>
    </subcellularLocation>
</comment>
<reference evidence="5 6" key="1">
    <citation type="submission" date="2024-10" db="EMBL/GenBank/DDBJ databases">
        <authorList>
            <person name="Kim D."/>
        </authorList>
    </citation>
    <scope>NUCLEOTIDE SEQUENCE [LARGE SCALE GENOMIC DNA]</scope>
    <source>
        <strain evidence="5">BH-2024</strain>
    </source>
</reference>
<name>A0ABD2HTK4_9BILA</name>
<sequence length="1276" mass="148574">MRRGVFAAYNGQHRGRDNAEYARHEGTSSTSTRPDESLPDVRNGFQRSGADVTMGSMQRSYQNRLRDANNHQIASFVMSKIQEEQERSRFGQKALTLEEEMSGEDEDFVVMNTCQSVFDQVNQPQQMVVHHHHYEKKKKKKGSKKNRSSSTSSSSSSSSEESSVSRRRKKEKKKSKKEKKRERKRKHSDELAESSADEGRSRSKKQPIVYSEFDHKRNPWKLLRKNEWVHKPMHMVVDTFGDPENAKYDNSHRGDVPDFRAPNSEDSPFWRVFSELYKGLLSNPESSAVGKDQRAFSARVMKQWGKCAPERIFRNRANDKFENYVKISHAPCPPDEEGAVSLGVIKHEMDPQMLSNINIEDFEHIMRSQNASYEEALESDVQTRYSILQAMVLREPDNVDAWLKFVDIQREMQAKNESGDPKAPVQNTKALFEKMEEVIKRAIDNKNVSSKNPRMVELHLKYLKILEEHFSPQSEAVVDKWARCENRFVNSITMWRENIKMRQNDRAVFDLRKMVLMDSARTESRLPLIDHCIKKLVEIKNGTIKSHSMMEGTEQFLVDLLVQRCRLQVVAGHVAKAVAVLQALAEFHFFRPEVYKNFRPDTKPHVMQQELKKGFKTFWTSGLPRIGEPGANGWLRFERSDVDSQDPKHDEAEVLEQKWSCMREEEKVLMAKYKGLGLSPVEIRRRLEKFRAKWFWFPVHFKHDDEKLYEHKARIVSFEELEPLLFSFNDTNYVKELIFKLLHIFGVPIPDIFIETQENILRQFSRSYFHSNSPISLDLNGFGKFIDCFVTQIAESPMMDSPRIYTALITSISNSPLSTQKKYNTLKQLVRGKIQTLKRHGKETKLSREVQLSLYLTAFEEMIKIKQEHNDECTDATDESNTPITESAECEMCLAVLRMNLDAKDRSLWEIGETGDVDKRKEKLFFMRFAVFLVRQLPFSTDPDERKKENRAVTLRNGTIIGYLATKREFLLSLFYHGRVLQVAENAETKQKAYKNFVERLSHPAALILDDPLRWIGDENELVFELCAYYNYEFPISPLIRISSFVRVDSPFYTTKLAELLKERPCVQETRIAILQHIVATSSFFTPGELREQLSQLVQRFPHNIPILQALLSVGSDFHRRRFLAQHPGTDDRSRLIRTCGRIFAAHHHYLAEHKRYYEQKFDNQAFRTLLYQYVHLLRKAAEENCGSALPDDYIWVFLMQHITSERTMLPRRVIDEVFTIGQGRCPWSKQFLMESLRGCCDRTDPSVTMVNATMKTHGISVYCTDPEVQLLLENM</sequence>
<accession>A0ABD2HTK4</accession>
<dbReference type="PANTHER" id="PTHR13471:SF0">
    <property type="entry name" value="NUCLEAR EXOSOME REGULATOR NRDE2"/>
    <property type="match status" value="1"/>
</dbReference>
<dbReference type="EMBL" id="JBICBT010001409">
    <property type="protein sequence ID" value="KAL3068020.1"/>
    <property type="molecule type" value="Genomic_DNA"/>
</dbReference>
<evidence type="ECO:0000256" key="3">
    <source>
        <dbReference type="ARBA" id="ARBA00023242"/>
    </source>
</evidence>
<dbReference type="Pfam" id="PF08424">
    <property type="entry name" value="NRDE-2"/>
    <property type="match status" value="1"/>
</dbReference>
<dbReference type="AlphaFoldDB" id="A0ABD2HTK4"/>
<feature type="compositionally biased region" description="Basic residues" evidence="4">
    <location>
        <begin position="129"/>
        <end position="147"/>
    </location>
</feature>
<protein>
    <submittedName>
        <fullName evidence="5">Uncharacterized protein</fullName>
    </submittedName>
</protein>
<evidence type="ECO:0000313" key="5">
    <source>
        <dbReference type="EMBL" id="KAL3068020.1"/>
    </source>
</evidence>
<evidence type="ECO:0000256" key="2">
    <source>
        <dbReference type="ARBA" id="ARBA00009265"/>
    </source>
</evidence>
<feature type="region of interest" description="Disordered" evidence="4">
    <location>
        <begin position="1"/>
        <end position="50"/>
    </location>
</feature>
<organism evidence="5 6">
    <name type="scientific">Heterodera trifolii</name>
    <dbReference type="NCBI Taxonomy" id="157864"/>
    <lineage>
        <taxon>Eukaryota</taxon>
        <taxon>Metazoa</taxon>
        <taxon>Ecdysozoa</taxon>
        <taxon>Nematoda</taxon>
        <taxon>Chromadorea</taxon>
        <taxon>Rhabditida</taxon>
        <taxon>Tylenchina</taxon>
        <taxon>Tylenchomorpha</taxon>
        <taxon>Tylenchoidea</taxon>
        <taxon>Heteroderidae</taxon>
        <taxon>Heteroderinae</taxon>
        <taxon>Heterodera</taxon>
    </lineage>
</organism>
<dbReference type="InterPro" id="IPR013633">
    <property type="entry name" value="NRDE-2"/>
</dbReference>
<comment type="caution">
    <text evidence="5">The sequence shown here is derived from an EMBL/GenBank/DDBJ whole genome shotgun (WGS) entry which is preliminary data.</text>
</comment>
<feature type="region of interest" description="Disordered" evidence="4">
    <location>
        <begin position="128"/>
        <end position="210"/>
    </location>
</feature>
<keyword evidence="3" id="KW-0539">Nucleus</keyword>
<dbReference type="Proteomes" id="UP001620626">
    <property type="component" value="Unassembled WGS sequence"/>
</dbReference>
<keyword evidence="6" id="KW-1185">Reference proteome</keyword>
<proteinExistence type="inferred from homology"/>
<feature type="compositionally biased region" description="Basic and acidic residues" evidence="4">
    <location>
        <begin position="14"/>
        <end position="26"/>
    </location>
</feature>
<comment type="similarity">
    <text evidence="2">Belongs to the NRDE2 family.</text>
</comment>
<evidence type="ECO:0000313" key="6">
    <source>
        <dbReference type="Proteomes" id="UP001620626"/>
    </source>
</evidence>
<gene>
    <name evidence="5" type="ORF">niasHT_038010</name>
</gene>
<feature type="compositionally biased region" description="Basic residues" evidence="4">
    <location>
        <begin position="165"/>
        <end position="186"/>
    </location>
</feature>
<evidence type="ECO:0000256" key="4">
    <source>
        <dbReference type="SAM" id="MobiDB-lite"/>
    </source>
</evidence>
<dbReference type="PANTHER" id="PTHR13471">
    <property type="entry name" value="TETRATRICOPEPTIDE-LIKE HELICAL"/>
    <property type="match status" value="1"/>
</dbReference>
<feature type="compositionally biased region" description="Low complexity" evidence="4">
    <location>
        <begin position="148"/>
        <end position="162"/>
    </location>
</feature>
<dbReference type="GO" id="GO:0005634">
    <property type="term" value="C:nucleus"/>
    <property type="evidence" value="ECO:0007669"/>
    <property type="project" value="UniProtKB-SubCell"/>
</dbReference>
<evidence type="ECO:0000256" key="1">
    <source>
        <dbReference type="ARBA" id="ARBA00004123"/>
    </source>
</evidence>